<feature type="region of interest" description="Disordered" evidence="6">
    <location>
        <begin position="89"/>
        <end position="158"/>
    </location>
</feature>
<dbReference type="Proteomes" id="UP000829542">
    <property type="component" value="Chromosome"/>
</dbReference>
<dbReference type="EMBL" id="CP093379">
    <property type="protein sequence ID" value="UNM96555.1"/>
    <property type="molecule type" value="Genomic_DNA"/>
</dbReference>
<evidence type="ECO:0000259" key="8">
    <source>
        <dbReference type="Pfam" id="PF06271"/>
    </source>
</evidence>
<evidence type="ECO:0000313" key="10">
    <source>
        <dbReference type="Proteomes" id="UP000829542"/>
    </source>
</evidence>
<feature type="compositionally biased region" description="Basic and acidic residues" evidence="6">
    <location>
        <begin position="132"/>
        <end position="158"/>
    </location>
</feature>
<reference evidence="9 10" key="1">
    <citation type="submission" date="2022-03" db="EMBL/GenBank/DDBJ databases">
        <title>Ignatzschineria rhizosphaerae HR5S32.</title>
        <authorList>
            <person name="Sun J.Q."/>
            <person name="Feng J.Y."/>
        </authorList>
    </citation>
    <scope>NUCLEOTIDE SEQUENCE [LARGE SCALE GENOMIC DNA]</scope>
    <source>
        <strain evidence="9 10">HR5S32</strain>
    </source>
</reference>
<evidence type="ECO:0000256" key="4">
    <source>
        <dbReference type="ARBA" id="ARBA00022989"/>
    </source>
</evidence>
<feature type="transmembrane region" description="Helical" evidence="7">
    <location>
        <begin position="192"/>
        <end position="214"/>
    </location>
</feature>
<keyword evidence="5 7" id="KW-0472">Membrane</keyword>
<dbReference type="InterPro" id="IPR051791">
    <property type="entry name" value="Pra-immunoreactive"/>
</dbReference>
<organism evidence="9 10">
    <name type="scientific">Ignatzschineria rhizosphaerae</name>
    <dbReference type="NCBI Taxonomy" id="2923279"/>
    <lineage>
        <taxon>Bacteria</taxon>
        <taxon>Pseudomonadati</taxon>
        <taxon>Pseudomonadota</taxon>
        <taxon>Gammaproteobacteria</taxon>
        <taxon>Cardiobacteriales</taxon>
        <taxon>Ignatzschineriaceae</taxon>
        <taxon>Ignatzschineria</taxon>
    </lineage>
</organism>
<evidence type="ECO:0000256" key="7">
    <source>
        <dbReference type="SAM" id="Phobius"/>
    </source>
</evidence>
<comment type="subcellular location">
    <subcellularLocation>
        <location evidence="1">Cell membrane</location>
        <topology evidence="1">Multi-pass membrane protein</topology>
    </subcellularLocation>
</comment>
<feature type="domain" description="RDD" evidence="8">
    <location>
        <begin position="186"/>
        <end position="353"/>
    </location>
</feature>
<dbReference type="PANTHER" id="PTHR36115">
    <property type="entry name" value="PROLINE-RICH ANTIGEN HOMOLOG-RELATED"/>
    <property type="match status" value="1"/>
</dbReference>
<evidence type="ECO:0000256" key="5">
    <source>
        <dbReference type="ARBA" id="ARBA00023136"/>
    </source>
</evidence>
<dbReference type="InterPro" id="IPR010432">
    <property type="entry name" value="RDD"/>
</dbReference>
<accession>A0ABY3X735</accession>
<proteinExistence type="predicted"/>
<name>A0ABY3X735_9GAMM</name>
<keyword evidence="10" id="KW-1185">Reference proteome</keyword>
<feature type="transmembrane region" description="Helical" evidence="7">
    <location>
        <begin position="322"/>
        <end position="338"/>
    </location>
</feature>
<keyword evidence="2" id="KW-1003">Cell membrane</keyword>
<sequence>MSQISQKNTKRYRVRFTGEMLPGFTQESAILSVAKAYSVPPEDIAKWFAPDGVTLRESATQEEIVGLEGFFNQHGLKLSIVEVMPEITQSPQAQGSVEAVKEASETKEVEEDSSAPNLETSKALEDANTEAEIAREEKDRRDAENFQQDYSDKNPPKEISLEDLQQTLSRLKVMLLPKDLEGFVPASLGKRFAAFIIDFFFFVILFQLILSNILANFGLVDLEVINQYVALFNESGGSLEKMLASPEIEALSTQILKTIGPWYILLYFIYFAVQERYYGATLGKRLFKIRIFSLRTGKNLTWNSIAIRTILFFMGMQFLTSLPIVGIFLFAGTVLWAIRDPLYRRTLYDMVAGTVVGSVPSDK</sequence>
<dbReference type="Pfam" id="PF06271">
    <property type="entry name" value="RDD"/>
    <property type="match status" value="1"/>
</dbReference>
<keyword evidence="3 7" id="KW-0812">Transmembrane</keyword>
<evidence type="ECO:0000256" key="6">
    <source>
        <dbReference type="SAM" id="MobiDB-lite"/>
    </source>
</evidence>
<gene>
    <name evidence="9" type="ORF">MMG00_01455</name>
</gene>
<keyword evidence="4 7" id="KW-1133">Transmembrane helix</keyword>
<evidence type="ECO:0000256" key="3">
    <source>
        <dbReference type="ARBA" id="ARBA00022692"/>
    </source>
</evidence>
<protein>
    <submittedName>
        <fullName evidence="9">RDD family protein</fullName>
    </submittedName>
</protein>
<evidence type="ECO:0000256" key="1">
    <source>
        <dbReference type="ARBA" id="ARBA00004651"/>
    </source>
</evidence>
<evidence type="ECO:0000256" key="2">
    <source>
        <dbReference type="ARBA" id="ARBA00022475"/>
    </source>
</evidence>
<evidence type="ECO:0000313" key="9">
    <source>
        <dbReference type="EMBL" id="UNM96555.1"/>
    </source>
</evidence>
<feature type="transmembrane region" description="Helical" evidence="7">
    <location>
        <begin position="259"/>
        <end position="278"/>
    </location>
</feature>
<dbReference type="RefSeq" id="WP_242150348.1">
    <property type="nucleotide sequence ID" value="NZ_CP093379.1"/>
</dbReference>